<reference evidence="3" key="1">
    <citation type="submission" date="2016-11" db="UniProtKB">
        <authorList>
            <consortium name="WormBaseParasite"/>
        </authorList>
    </citation>
    <scope>IDENTIFICATION</scope>
</reference>
<evidence type="ECO:0000313" key="3">
    <source>
        <dbReference type="WBParaSite" id="L893_g20538.t1"/>
    </source>
</evidence>
<evidence type="ECO:0000313" key="2">
    <source>
        <dbReference type="Proteomes" id="UP000095287"/>
    </source>
</evidence>
<proteinExistence type="predicted"/>
<accession>A0A1I7YWF8</accession>
<dbReference type="AlphaFoldDB" id="A0A1I7YWF8"/>
<protein>
    <submittedName>
        <fullName evidence="3">Uncharacterized protein</fullName>
    </submittedName>
</protein>
<sequence>MQGPKEEIFSDAALLFGRLLRRRRRRSRSSRTPRYSPPRHSLNLNPECRGPLRCTGLFEGRSEASSPFPTLPGAADRQTNVIRAYDVEAQLCKGSVR</sequence>
<keyword evidence="2" id="KW-1185">Reference proteome</keyword>
<name>A0A1I7YWF8_9BILA</name>
<dbReference type="WBParaSite" id="L893_g20538.t1">
    <property type="protein sequence ID" value="L893_g20538.t1"/>
    <property type="gene ID" value="L893_g20538"/>
</dbReference>
<organism evidence="2 3">
    <name type="scientific">Steinernema glaseri</name>
    <dbReference type="NCBI Taxonomy" id="37863"/>
    <lineage>
        <taxon>Eukaryota</taxon>
        <taxon>Metazoa</taxon>
        <taxon>Ecdysozoa</taxon>
        <taxon>Nematoda</taxon>
        <taxon>Chromadorea</taxon>
        <taxon>Rhabditida</taxon>
        <taxon>Tylenchina</taxon>
        <taxon>Panagrolaimomorpha</taxon>
        <taxon>Strongyloidoidea</taxon>
        <taxon>Steinernematidae</taxon>
        <taxon>Steinernema</taxon>
    </lineage>
</organism>
<dbReference type="Proteomes" id="UP000095287">
    <property type="component" value="Unplaced"/>
</dbReference>
<feature type="region of interest" description="Disordered" evidence="1">
    <location>
        <begin position="23"/>
        <end position="46"/>
    </location>
</feature>
<evidence type="ECO:0000256" key="1">
    <source>
        <dbReference type="SAM" id="MobiDB-lite"/>
    </source>
</evidence>